<comment type="caution">
    <text evidence="4">The sequence shown here is derived from an EMBL/GenBank/DDBJ whole genome shotgun (WGS) entry which is preliminary data.</text>
</comment>
<feature type="domain" description="Rootletin-like coiled-coil" evidence="3">
    <location>
        <begin position="1"/>
        <end position="45"/>
    </location>
</feature>
<feature type="coiled-coil region" evidence="2">
    <location>
        <begin position="6"/>
        <end position="40"/>
    </location>
</feature>
<keyword evidence="1 2" id="KW-0175">Coiled coil</keyword>
<reference evidence="4" key="1">
    <citation type="submission" date="2021-02" db="EMBL/GenBank/DDBJ databases">
        <authorList>
            <person name="Nowell W R."/>
        </authorList>
    </citation>
    <scope>NUCLEOTIDE SEQUENCE</scope>
</reference>
<evidence type="ECO:0000259" key="3">
    <source>
        <dbReference type="Pfam" id="PF15035"/>
    </source>
</evidence>
<dbReference type="InterPro" id="IPR055167">
    <property type="entry name" value="Rootletin-like_CC"/>
</dbReference>
<organism evidence="4 5">
    <name type="scientific">Rotaria magnacalcarata</name>
    <dbReference type="NCBI Taxonomy" id="392030"/>
    <lineage>
        <taxon>Eukaryota</taxon>
        <taxon>Metazoa</taxon>
        <taxon>Spiralia</taxon>
        <taxon>Gnathifera</taxon>
        <taxon>Rotifera</taxon>
        <taxon>Eurotatoria</taxon>
        <taxon>Bdelloidea</taxon>
        <taxon>Philodinida</taxon>
        <taxon>Philodinidae</taxon>
        <taxon>Rotaria</taxon>
    </lineage>
</organism>
<dbReference type="AlphaFoldDB" id="A0A8S3CLQ4"/>
<proteinExistence type="predicted"/>
<evidence type="ECO:0000313" key="5">
    <source>
        <dbReference type="Proteomes" id="UP000676336"/>
    </source>
</evidence>
<dbReference type="Pfam" id="PF15035">
    <property type="entry name" value="Rootletin"/>
    <property type="match status" value="1"/>
</dbReference>
<dbReference type="EMBL" id="CAJOBI010180493">
    <property type="protein sequence ID" value="CAF4924426.1"/>
    <property type="molecule type" value="Genomic_DNA"/>
</dbReference>
<evidence type="ECO:0000313" key="4">
    <source>
        <dbReference type="EMBL" id="CAF4924426.1"/>
    </source>
</evidence>
<protein>
    <recommendedName>
        <fullName evidence="3">Rootletin-like coiled-coil domain-containing protein</fullName>
    </recommendedName>
</protein>
<gene>
    <name evidence="4" type="ORF">SMN809_LOCUS52879</name>
</gene>
<evidence type="ECO:0000256" key="1">
    <source>
        <dbReference type="ARBA" id="ARBA00023054"/>
    </source>
</evidence>
<feature type="non-terminal residue" evidence="4">
    <location>
        <position position="46"/>
    </location>
</feature>
<name>A0A8S3CLQ4_9BILA</name>
<dbReference type="Proteomes" id="UP000676336">
    <property type="component" value="Unassembled WGS sequence"/>
</dbReference>
<sequence length="46" mass="5640">MLREQLDQAHLANQQLMGDVRRLNNELQQVREEFVSKTRDWKEETR</sequence>
<accession>A0A8S3CLQ4</accession>
<evidence type="ECO:0000256" key="2">
    <source>
        <dbReference type="SAM" id="Coils"/>
    </source>
</evidence>